<evidence type="ECO:0000256" key="2">
    <source>
        <dbReference type="SAM" id="MobiDB-lite"/>
    </source>
</evidence>
<dbReference type="InterPro" id="IPR004474">
    <property type="entry name" value="LytR_CpsA_psr"/>
</dbReference>
<sequence length="353" mass="39616">MSKYNKHSHSTRTQTTTKKKKRNQRIILSILIPLFTFILIGAIYLAKLFATVENEIDASYAEIDRHTPVEKVNPIEEPVSFLFMGVDNNEERQLGSTRADSIIYATLNPVTHEMNMVSIPRDTYVPIISKGTTLRYDRINSAYAAGAESAMVETVEAWLGIPIHYYATFNFAAFLDIIDELGGIEMDVPVAINEMNSNDQSGSIKLDKGYQTLNGEEALALARTRKIDNDVKRGGRQQLIIEAIIKKALKMESITKYTGIAETVGSNMQTNMRMNDMLAVAQTGLNDSFSISTHIFEWSSFTERGMDLVRVQSDSFISIQNELKESLNRTKSSTSSVMTNQNESVDNKNNRNN</sequence>
<feature type="compositionally biased region" description="Polar residues" evidence="2">
    <location>
        <begin position="329"/>
        <end position="344"/>
    </location>
</feature>
<dbReference type="RefSeq" id="WP_146922724.1">
    <property type="nucleotide sequence ID" value="NZ_BJUY01000001.1"/>
</dbReference>
<name>A0A511AQL4_9LACT</name>
<organism evidence="5 6">
    <name type="scientific">Alkalibacterium kapii</name>
    <dbReference type="NCBI Taxonomy" id="426704"/>
    <lineage>
        <taxon>Bacteria</taxon>
        <taxon>Bacillati</taxon>
        <taxon>Bacillota</taxon>
        <taxon>Bacilli</taxon>
        <taxon>Lactobacillales</taxon>
        <taxon>Carnobacteriaceae</taxon>
        <taxon>Alkalibacterium</taxon>
    </lineage>
</organism>
<dbReference type="AlphaFoldDB" id="A0A511AQL4"/>
<keyword evidence="3" id="KW-0812">Transmembrane</keyword>
<dbReference type="PANTHER" id="PTHR33392:SF3">
    <property type="entry name" value="POLYISOPRENYL-TEICHOIC ACID--PEPTIDOGLYCAN TEICHOIC ACID TRANSFERASE TAGT"/>
    <property type="match status" value="1"/>
</dbReference>
<evidence type="ECO:0000256" key="1">
    <source>
        <dbReference type="ARBA" id="ARBA00006068"/>
    </source>
</evidence>
<evidence type="ECO:0000256" key="3">
    <source>
        <dbReference type="SAM" id="Phobius"/>
    </source>
</evidence>
<dbReference type="Proteomes" id="UP000321662">
    <property type="component" value="Unassembled WGS sequence"/>
</dbReference>
<feature type="domain" description="Cell envelope-related transcriptional attenuator" evidence="4">
    <location>
        <begin position="98"/>
        <end position="248"/>
    </location>
</feature>
<feature type="region of interest" description="Disordered" evidence="2">
    <location>
        <begin position="328"/>
        <end position="353"/>
    </location>
</feature>
<evidence type="ECO:0000313" key="5">
    <source>
        <dbReference type="EMBL" id="GEK90490.1"/>
    </source>
</evidence>
<proteinExistence type="inferred from homology"/>
<protein>
    <submittedName>
        <fullName evidence="5">Transcriptional regulator</fullName>
    </submittedName>
</protein>
<dbReference type="NCBIfam" id="TIGR00350">
    <property type="entry name" value="lytR_cpsA_psr"/>
    <property type="match status" value="1"/>
</dbReference>
<reference evidence="5 6" key="1">
    <citation type="submission" date="2019-07" db="EMBL/GenBank/DDBJ databases">
        <title>Whole genome shotgun sequence of Alkalibacterium kapii NBRC 103247.</title>
        <authorList>
            <person name="Hosoyama A."/>
            <person name="Uohara A."/>
            <person name="Ohji S."/>
            <person name="Ichikawa N."/>
        </authorList>
    </citation>
    <scope>NUCLEOTIDE SEQUENCE [LARGE SCALE GENOMIC DNA]</scope>
    <source>
        <strain evidence="5 6">NBRC 103247</strain>
    </source>
</reference>
<gene>
    <name evidence="5" type="ORF">AKA01nite_01120</name>
</gene>
<evidence type="ECO:0000259" key="4">
    <source>
        <dbReference type="Pfam" id="PF03816"/>
    </source>
</evidence>
<dbReference type="Pfam" id="PF03816">
    <property type="entry name" value="LytR_cpsA_psr"/>
    <property type="match status" value="1"/>
</dbReference>
<accession>A0A511AQL4</accession>
<evidence type="ECO:0000313" key="6">
    <source>
        <dbReference type="Proteomes" id="UP000321662"/>
    </source>
</evidence>
<dbReference type="EMBL" id="BJUY01000001">
    <property type="protein sequence ID" value="GEK90490.1"/>
    <property type="molecule type" value="Genomic_DNA"/>
</dbReference>
<keyword evidence="3" id="KW-1133">Transmembrane helix</keyword>
<dbReference type="PANTHER" id="PTHR33392">
    <property type="entry name" value="POLYISOPRENYL-TEICHOIC ACID--PEPTIDOGLYCAN TEICHOIC ACID TRANSFERASE TAGU"/>
    <property type="match status" value="1"/>
</dbReference>
<comment type="similarity">
    <text evidence="1">Belongs to the LytR/CpsA/Psr (LCP) family.</text>
</comment>
<dbReference type="Gene3D" id="3.40.630.190">
    <property type="entry name" value="LCP protein"/>
    <property type="match status" value="1"/>
</dbReference>
<keyword evidence="3" id="KW-0472">Membrane</keyword>
<dbReference type="InterPro" id="IPR050922">
    <property type="entry name" value="LytR/CpsA/Psr_CW_biosynth"/>
</dbReference>
<comment type="caution">
    <text evidence="5">The sequence shown here is derived from an EMBL/GenBank/DDBJ whole genome shotgun (WGS) entry which is preliminary data.</text>
</comment>
<feature type="transmembrane region" description="Helical" evidence="3">
    <location>
        <begin position="26"/>
        <end position="46"/>
    </location>
</feature>
<dbReference type="OrthoDB" id="27330at2"/>
<keyword evidence="6" id="KW-1185">Reference proteome</keyword>